<dbReference type="PROSITE" id="PS51819">
    <property type="entry name" value="VOC"/>
    <property type="match status" value="1"/>
</dbReference>
<dbReference type="SUPFAM" id="SSF54593">
    <property type="entry name" value="Glyoxalase/Bleomycin resistance protein/Dihydroxybiphenyl dioxygenase"/>
    <property type="match status" value="1"/>
</dbReference>
<keyword evidence="3" id="KW-0223">Dioxygenase</keyword>
<dbReference type="OrthoDB" id="9788468at2"/>
<keyword evidence="3" id="KW-0670">Pyruvate</keyword>
<evidence type="ECO:0000259" key="2">
    <source>
        <dbReference type="PROSITE" id="PS51819"/>
    </source>
</evidence>
<dbReference type="PANTHER" id="PTHR43048">
    <property type="entry name" value="METHYLMALONYL-COA EPIMERASE"/>
    <property type="match status" value="1"/>
</dbReference>
<dbReference type="GO" id="GO:0051213">
    <property type="term" value="F:dioxygenase activity"/>
    <property type="evidence" value="ECO:0007669"/>
    <property type="project" value="UniProtKB-KW"/>
</dbReference>
<keyword evidence="4" id="KW-1185">Reference proteome</keyword>
<protein>
    <submittedName>
        <fullName evidence="3">4-hydroxyphenylpyruvate dioxygenase</fullName>
    </submittedName>
</protein>
<dbReference type="Proteomes" id="UP000019402">
    <property type="component" value="Unassembled WGS sequence"/>
</dbReference>
<dbReference type="AlphaFoldDB" id="W7YLH6"/>
<evidence type="ECO:0000313" key="4">
    <source>
        <dbReference type="Proteomes" id="UP000019402"/>
    </source>
</evidence>
<reference evidence="3 4" key="1">
    <citation type="journal article" date="2014" name="Genome Announc.">
        <title>Draft Genome Sequence of Cytophaga fermentans JCM 21142T, a Facultative Anaerobe Isolated from Marine Mud.</title>
        <authorList>
            <person name="Starns D."/>
            <person name="Oshima K."/>
            <person name="Suda W."/>
            <person name="Iino T."/>
            <person name="Yuki M."/>
            <person name="Inoue J."/>
            <person name="Kitamura K."/>
            <person name="Iida T."/>
            <person name="Darby A."/>
            <person name="Hattori M."/>
            <person name="Ohkuma M."/>
        </authorList>
    </citation>
    <scope>NUCLEOTIDE SEQUENCE [LARGE SCALE GENOMIC DNA]</scope>
    <source>
        <strain evidence="3 4">JCM 21142</strain>
    </source>
</reference>
<dbReference type="Pfam" id="PF13669">
    <property type="entry name" value="Glyoxalase_4"/>
    <property type="match status" value="1"/>
</dbReference>
<dbReference type="STRING" id="869213.GCA_000517085_00248"/>
<feature type="domain" description="VOC" evidence="2">
    <location>
        <begin position="2"/>
        <end position="130"/>
    </location>
</feature>
<evidence type="ECO:0000256" key="1">
    <source>
        <dbReference type="ARBA" id="ARBA00022723"/>
    </source>
</evidence>
<evidence type="ECO:0000313" key="3">
    <source>
        <dbReference type="EMBL" id="GAF03234.1"/>
    </source>
</evidence>
<accession>W7YLH6</accession>
<dbReference type="Gene3D" id="3.10.180.10">
    <property type="entry name" value="2,3-Dihydroxybiphenyl 1,2-Dioxygenase, domain 1"/>
    <property type="match status" value="1"/>
</dbReference>
<keyword evidence="3" id="KW-0560">Oxidoreductase</keyword>
<sequence>MNIDHICIAVKDIKEGLNYWQDVFGYIQMTEPVVNTKQKVRVVFLKKENSVLVKLIEPLEDNLSLNNFVKRGGGFHHICFKCDDIDEKLAELKGKGLLSLVPPQAGEAFGGHDIAFLLAKNGLNIELIDTDIKAGLR</sequence>
<dbReference type="PANTHER" id="PTHR43048:SF3">
    <property type="entry name" value="METHYLMALONYL-COA EPIMERASE, MITOCHONDRIAL"/>
    <property type="match status" value="1"/>
</dbReference>
<comment type="caution">
    <text evidence="3">The sequence shown here is derived from an EMBL/GenBank/DDBJ whole genome shotgun (WGS) entry which is preliminary data.</text>
</comment>
<dbReference type="InterPro" id="IPR051785">
    <property type="entry name" value="MMCE/EMCE_epimerase"/>
</dbReference>
<name>W7YLH6_9BACT</name>
<proteinExistence type="predicted"/>
<gene>
    <name evidence="3" type="ORF">JCM21142_41901</name>
</gene>
<dbReference type="GO" id="GO:0046491">
    <property type="term" value="P:L-methylmalonyl-CoA metabolic process"/>
    <property type="evidence" value="ECO:0007669"/>
    <property type="project" value="TreeGrafter"/>
</dbReference>
<keyword evidence="1" id="KW-0479">Metal-binding</keyword>
<dbReference type="RefSeq" id="WP_027470321.1">
    <property type="nucleotide sequence ID" value="NZ_BAMD01000020.1"/>
</dbReference>
<dbReference type="eggNOG" id="COG0346">
    <property type="taxonomic scope" value="Bacteria"/>
</dbReference>
<dbReference type="GO" id="GO:0046872">
    <property type="term" value="F:metal ion binding"/>
    <property type="evidence" value="ECO:0007669"/>
    <property type="project" value="UniProtKB-KW"/>
</dbReference>
<dbReference type="InterPro" id="IPR029068">
    <property type="entry name" value="Glyas_Bleomycin-R_OHBP_Dase"/>
</dbReference>
<dbReference type="GO" id="GO:0004493">
    <property type="term" value="F:methylmalonyl-CoA epimerase activity"/>
    <property type="evidence" value="ECO:0007669"/>
    <property type="project" value="TreeGrafter"/>
</dbReference>
<organism evidence="3 4">
    <name type="scientific">Saccharicrinis fermentans DSM 9555 = JCM 21142</name>
    <dbReference type="NCBI Taxonomy" id="869213"/>
    <lineage>
        <taxon>Bacteria</taxon>
        <taxon>Pseudomonadati</taxon>
        <taxon>Bacteroidota</taxon>
        <taxon>Bacteroidia</taxon>
        <taxon>Marinilabiliales</taxon>
        <taxon>Marinilabiliaceae</taxon>
        <taxon>Saccharicrinis</taxon>
    </lineage>
</organism>
<dbReference type="EMBL" id="BAMD01000020">
    <property type="protein sequence ID" value="GAF03234.1"/>
    <property type="molecule type" value="Genomic_DNA"/>
</dbReference>
<dbReference type="InterPro" id="IPR037523">
    <property type="entry name" value="VOC_core"/>
</dbReference>